<accession>A0A2T9ZBQ7</accession>
<dbReference type="SMART" id="SM00322">
    <property type="entry name" value="KH"/>
    <property type="match status" value="2"/>
</dbReference>
<keyword evidence="5" id="KW-1185">Reference proteome</keyword>
<dbReference type="AlphaFoldDB" id="A0A2T9ZBQ7"/>
<feature type="compositionally biased region" description="Low complexity" evidence="2">
    <location>
        <begin position="205"/>
        <end position="223"/>
    </location>
</feature>
<feature type="compositionally biased region" description="Polar residues" evidence="2">
    <location>
        <begin position="77"/>
        <end position="104"/>
    </location>
</feature>
<feature type="compositionally biased region" description="Polar residues" evidence="2">
    <location>
        <begin position="224"/>
        <end position="234"/>
    </location>
</feature>
<evidence type="ECO:0000256" key="1">
    <source>
        <dbReference type="PROSITE-ProRule" id="PRU00117"/>
    </source>
</evidence>
<dbReference type="Gene3D" id="3.30.310.210">
    <property type="match status" value="1"/>
</dbReference>
<keyword evidence="1" id="KW-0694">RNA-binding</keyword>
<feature type="compositionally biased region" description="Low complexity" evidence="2">
    <location>
        <begin position="64"/>
        <end position="76"/>
    </location>
</feature>
<dbReference type="InterPro" id="IPR004087">
    <property type="entry name" value="KH_dom"/>
</dbReference>
<dbReference type="GO" id="GO:0003723">
    <property type="term" value="F:RNA binding"/>
    <property type="evidence" value="ECO:0007669"/>
    <property type="project" value="UniProtKB-UniRule"/>
</dbReference>
<feature type="compositionally biased region" description="Basic and acidic residues" evidence="2">
    <location>
        <begin position="532"/>
        <end position="551"/>
    </location>
</feature>
<feature type="compositionally biased region" description="Basic and acidic residues" evidence="2">
    <location>
        <begin position="276"/>
        <end position="291"/>
    </location>
</feature>
<dbReference type="InterPro" id="IPR036612">
    <property type="entry name" value="KH_dom_type_1_sf"/>
</dbReference>
<feature type="compositionally biased region" description="Basic and acidic residues" evidence="2">
    <location>
        <begin position="140"/>
        <end position="157"/>
    </location>
</feature>
<comment type="caution">
    <text evidence="4">The sequence shown here is derived from an EMBL/GenBank/DDBJ whole genome shotgun (WGS) entry which is preliminary data.</text>
</comment>
<dbReference type="EMBL" id="MBFS01000668">
    <property type="protein sequence ID" value="PVV01990.1"/>
    <property type="molecule type" value="Genomic_DNA"/>
</dbReference>
<feature type="region of interest" description="Disordered" evidence="2">
    <location>
        <begin position="27"/>
        <end position="46"/>
    </location>
</feature>
<dbReference type="Proteomes" id="UP000245609">
    <property type="component" value="Unassembled WGS sequence"/>
</dbReference>
<dbReference type="InterPro" id="IPR004088">
    <property type="entry name" value="KH_dom_type_1"/>
</dbReference>
<proteinExistence type="predicted"/>
<feature type="compositionally biased region" description="Basic residues" evidence="2">
    <location>
        <begin position="253"/>
        <end position="263"/>
    </location>
</feature>
<gene>
    <name evidence="4" type="ORF">BB560_003570</name>
</gene>
<dbReference type="Pfam" id="PF00013">
    <property type="entry name" value="KH_1"/>
    <property type="match status" value="1"/>
</dbReference>
<feature type="domain" description="K Homology" evidence="3">
    <location>
        <begin position="402"/>
        <end position="474"/>
    </location>
</feature>
<dbReference type="OrthoDB" id="441329at2759"/>
<feature type="compositionally biased region" description="Low complexity" evidence="2">
    <location>
        <begin position="115"/>
        <end position="139"/>
    </location>
</feature>
<evidence type="ECO:0000259" key="3">
    <source>
        <dbReference type="SMART" id="SM00322"/>
    </source>
</evidence>
<protein>
    <recommendedName>
        <fullName evidence="3">K Homology domain-containing protein</fullName>
    </recommendedName>
</protein>
<feature type="compositionally biased region" description="Polar residues" evidence="2">
    <location>
        <begin position="27"/>
        <end position="38"/>
    </location>
</feature>
<feature type="compositionally biased region" description="Low complexity" evidence="2">
    <location>
        <begin position="379"/>
        <end position="398"/>
    </location>
</feature>
<organism evidence="4 5">
    <name type="scientific">Smittium megazygosporum</name>
    <dbReference type="NCBI Taxonomy" id="133381"/>
    <lineage>
        <taxon>Eukaryota</taxon>
        <taxon>Fungi</taxon>
        <taxon>Fungi incertae sedis</taxon>
        <taxon>Zoopagomycota</taxon>
        <taxon>Kickxellomycotina</taxon>
        <taxon>Harpellomycetes</taxon>
        <taxon>Harpellales</taxon>
        <taxon>Legeriomycetaceae</taxon>
        <taxon>Smittium</taxon>
    </lineage>
</organism>
<feature type="region of interest" description="Disordered" evidence="2">
    <location>
        <begin position="379"/>
        <end position="402"/>
    </location>
</feature>
<evidence type="ECO:0000313" key="4">
    <source>
        <dbReference type="EMBL" id="PVV01990.1"/>
    </source>
</evidence>
<feature type="compositionally biased region" description="Basic residues" evidence="2">
    <location>
        <begin position="516"/>
        <end position="525"/>
    </location>
</feature>
<name>A0A2T9ZBQ7_9FUNG</name>
<dbReference type="STRING" id="133381.A0A2T9ZBQ7"/>
<reference evidence="4 5" key="1">
    <citation type="journal article" date="2018" name="MBio">
        <title>Comparative Genomics Reveals the Core Gene Toolbox for the Fungus-Insect Symbiosis.</title>
        <authorList>
            <person name="Wang Y."/>
            <person name="Stata M."/>
            <person name="Wang W."/>
            <person name="Stajich J.E."/>
            <person name="White M.M."/>
            <person name="Moncalvo J.M."/>
        </authorList>
    </citation>
    <scope>NUCLEOTIDE SEQUENCE [LARGE SCALE GENOMIC DNA]</scope>
    <source>
        <strain evidence="4 5">SC-DP-2</strain>
    </source>
</reference>
<dbReference type="PROSITE" id="PS50084">
    <property type="entry name" value="KH_TYPE_1"/>
    <property type="match status" value="1"/>
</dbReference>
<feature type="domain" description="K Homology" evidence="3">
    <location>
        <begin position="301"/>
        <end position="376"/>
    </location>
</feature>
<evidence type="ECO:0000256" key="2">
    <source>
        <dbReference type="SAM" id="MobiDB-lite"/>
    </source>
</evidence>
<feature type="region of interest" description="Disordered" evidence="2">
    <location>
        <begin position="64"/>
        <end position="291"/>
    </location>
</feature>
<feature type="region of interest" description="Disordered" evidence="2">
    <location>
        <begin position="498"/>
        <end position="565"/>
    </location>
</feature>
<sequence>MSQTVDRSSPTIKQRFSLSDYKIQRGSTISEASSTQLDTPPAALNPTSELSNLLKILGQDFSSFPPLSSTTSPSDSKQNPVDTQNNSDESLNSQSLKIVSNNLSVDEPDSKFDQSSTHRSSSHSSRTRYKNSIVSNSSLSDKKSIKIRDSSKKDSVSKKRSLLDSSRSLEDKNKVVESISEENGKKAQSCDKNSNINKNVALKPSSETSSSKSASKTTINSSKNDQSSSPTSSRGPKPLVDDFGNIYLPSNTRNRRIIKRKPKSPVAVRASSDDADLARRSKTQDKSSKFSKSDTLLLNSDKPSYKISMRSVFHYQDGGIIIGSRGSHFVKLKNSVPKVNWYISSDSADKQDKLLIIRGFPEDVSMAYGELADHFLSQSSSASRRSSRSPEPSESNSESNEKKVTVRFLIPHKACGAIIGYNNTILNKIRKEVKNCKFKVYQNFFHKSRERIVEVVGTPESIQKITLIIGKQVEENLDRDQKESELYSPSRNALKMFLEKNQSSSRHTSNSDSRSKSRLKRKRGHQSQNAKEPSKDCSASDKLEESRSEDKKRHKSDSKKDSSKK</sequence>
<feature type="compositionally biased region" description="Low complexity" evidence="2">
    <location>
        <begin position="503"/>
        <end position="512"/>
    </location>
</feature>
<dbReference type="SUPFAM" id="SSF54791">
    <property type="entry name" value="Eukaryotic type KH-domain (KH-domain type I)"/>
    <property type="match status" value="1"/>
</dbReference>
<evidence type="ECO:0000313" key="5">
    <source>
        <dbReference type="Proteomes" id="UP000245609"/>
    </source>
</evidence>